<evidence type="ECO:0000256" key="7">
    <source>
        <dbReference type="SAM" id="Phobius"/>
    </source>
</evidence>
<feature type="transmembrane region" description="Helical" evidence="7">
    <location>
        <begin position="83"/>
        <end position="111"/>
    </location>
</feature>
<reference evidence="9" key="1">
    <citation type="submission" date="2020-07" db="EMBL/GenBank/DDBJ databases">
        <title>Ethylene signaling mediates host invasion by parasitic plants.</title>
        <authorList>
            <person name="Yoshida S."/>
        </authorList>
    </citation>
    <scope>NUCLEOTIDE SEQUENCE</scope>
    <source>
        <strain evidence="9">Okayama</strain>
    </source>
</reference>
<dbReference type="PANTHER" id="PTHR48017">
    <property type="entry name" value="OS05G0424000 PROTEIN-RELATED"/>
    <property type="match status" value="1"/>
</dbReference>
<keyword evidence="2" id="KW-0813">Transport</keyword>
<dbReference type="Proteomes" id="UP000653305">
    <property type="component" value="Unassembled WGS sequence"/>
</dbReference>
<accession>A0A830CCM2</accession>
<dbReference type="GO" id="GO:0016020">
    <property type="term" value="C:membrane"/>
    <property type="evidence" value="ECO:0007669"/>
    <property type="project" value="UniProtKB-SubCell"/>
</dbReference>
<protein>
    <submittedName>
        <fullName evidence="9">Probable amino acid permease 7</fullName>
    </submittedName>
</protein>
<keyword evidence="4" id="KW-0029">Amino-acid transport</keyword>
<dbReference type="OrthoDB" id="1295718at2759"/>
<gene>
    <name evidence="9" type="ORF">PHJA_001339200</name>
</gene>
<organism evidence="9 10">
    <name type="scientific">Phtheirospermum japonicum</name>
    <dbReference type="NCBI Taxonomy" id="374723"/>
    <lineage>
        <taxon>Eukaryota</taxon>
        <taxon>Viridiplantae</taxon>
        <taxon>Streptophyta</taxon>
        <taxon>Embryophyta</taxon>
        <taxon>Tracheophyta</taxon>
        <taxon>Spermatophyta</taxon>
        <taxon>Magnoliopsida</taxon>
        <taxon>eudicotyledons</taxon>
        <taxon>Gunneridae</taxon>
        <taxon>Pentapetalae</taxon>
        <taxon>asterids</taxon>
        <taxon>lamiids</taxon>
        <taxon>Lamiales</taxon>
        <taxon>Orobanchaceae</taxon>
        <taxon>Orobanchaceae incertae sedis</taxon>
        <taxon>Phtheirospermum</taxon>
    </lineage>
</organism>
<evidence type="ECO:0000256" key="2">
    <source>
        <dbReference type="ARBA" id="ARBA00022448"/>
    </source>
</evidence>
<evidence type="ECO:0000256" key="4">
    <source>
        <dbReference type="ARBA" id="ARBA00022970"/>
    </source>
</evidence>
<dbReference type="EMBL" id="BMAC01000260">
    <property type="protein sequence ID" value="GFP91951.1"/>
    <property type="molecule type" value="Genomic_DNA"/>
</dbReference>
<dbReference type="AlphaFoldDB" id="A0A830CCM2"/>
<comment type="subcellular location">
    <subcellularLocation>
        <location evidence="1">Membrane</location>
    </subcellularLocation>
</comment>
<dbReference type="InterPro" id="IPR013057">
    <property type="entry name" value="AA_transpt_TM"/>
</dbReference>
<proteinExistence type="predicted"/>
<evidence type="ECO:0000313" key="9">
    <source>
        <dbReference type="EMBL" id="GFP91951.1"/>
    </source>
</evidence>
<keyword evidence="10" id="KW-1185">Reference proteome</keyword>
<feature type="transmembrane region" description="Helical" evidence="7">
    <location>
        <begin position="40"/>
        <end position="63"/>
    </location>
</feature>
<feature type="domain" description="Amino acid transporter transmembrane" evidence="8">
    <location>
        <begin position="5"/>
        <end position="113"/>
    </location>
</feature>
<evidence type="ECO:0000313" key="10">
    <source>
        <dbReference type="Proteomes" id="UP000653305"/>
    </source>
</evidence>
<evidence type="ECO:0000256" key="3">
    <source>
        <dbReference type="ARBA" id="ARBA00022692"/>
    </source>
</evidence>
<evidence type="ECO:0000256" key="6">
    <source>
        <dbReference type="ARBA" id="ARBA00023136"/>
    </source>
</evidence>
<sequence length="127" mass="14195">MVMVGTKWTAVEQVITGVIGVGVLSLAWSTAQLGWVAGPLVIVIFAAITQVSTLLVCYCYKSLDPVHGPTRNTSFIEAVKFYLGRFVFLFSSVFSILIYCSLSMFVFLYFVTSIFRLKLMHINQDNH</sequence>
<name>A0A830CCM2_9LAMI</name>
<evidence type="ECO:0000256" key="5">
    <source>
        <dbReference type="ARBA" id="ARBA00022989"/>
    </source>
</evidence>
<keyword evidence="6 7" id="KW-0472">Membrane</keyword>
<keyword evidence="3 7" id="KW-0812">Transmembrane</keyword>
<dbReference type="GO" id="GO:0006865">
    <property type="term" value="P:amino acid transport"/>
    <property type="evidence" value="ECO:0007669"/>
    <property type="project" value="UniProtKB-KW"/>
</dbReference>
<comment type="caution">
    <text evidence="9">The sequence shown here is derived from an EMBL/GenBank/DDBJ whole genome shotgun (WGS) entry which is preliminary data.</text>
</comment>
<dbReference type="Pfam" id="PF01490">
    <property type="entry name" value="Aa_trans"/>
    <property type="match status" value="1"/>
</dbReference>
<feature type="transmembrane region" description="Helical" evidence="7">
    <location>
        <begin position="6"/>
        <end position="28"/>
    </location>
</feature>
<keyword evidence="5 7" id="KW-1133">Transmembrane helix</keyword>
<evidence type="ECO:0000259" key="8">
    <source>
        <dbReference type="Pfam" id="PF01490"/>
    </source>
</evidence>
<evidence type="ECO:0000256" key="1">
    <source>
        <dbReference type="ARBA" id="ARBA00004370"/>
    </source>
</evidence>